<protein>
    <submittedName>
        <fullName evidence="6">PRD domain/PTS system IIA domain transcriptional antiterminator, BglG protein</fullName>
    </submittedName>
</protein>
<dbReference type="PROSITE" id="PS51094">
    <property type="entry name" value="PTS_EIIA_TYPE_2"/>
    <property type="match status" value="1"/>
</dbReference>
<keyword evidence="2" id="KW-0677">Repeat</keyword>
<gene>
    <name evidence="6" type="ORF">EM151A_0147</name>
</gene>
<dbReference type="SUPFAM" id="SSF63520">
    <property type="entry name" value="PTS-regulatory domain, PRD"/>
    <property type="match status" value="2"/>
</dbReference>
<dbReference type="Gene3D" id="3.40.930.10">
    <property type="entry name" value="Mannitol-specific EII, Chain A"/>
    <property type="match status" value="1"/>
</dbReference>
<dbReference type="GO" id="GO:0006355">
    <property type="term" value="P:regulation of DNA-templated transcription"/>
    <property type="evidence" value="ECO:0007669"/>
    <property type="project" value="InterPro"/>
</dbReference>
<dbReference type="Pfam" id="PF00874">
    <property type="entry name" value="PRD"/>
    <property type="match status" value="2"/>
</dbReference>
<dbReference type="PANTHER" id="PTHR30185:SF13">
    <property type="entry name" value="LICABCH OPERON REGULATOR-RELATED"/>
    <property type="match status" value="1"/>
</dbReference>
<feature type="domain" description="PTS EIIA type-2" evidence="3">
    <location>
        <begin position="499"/>
        <end position="635"/>
    </location>
</feature>
<evidence type="ECO:0000256" key="1">
    <source>
        <dbReference type="ARBA" id="ARBA00022679"/>
    </source>
</evidence>
<evidence type="ECO:0000256" key="2">
    <source>
        <dbReference type="ARBA" id="ARBA00022737"/>
    </source>
</evidence>
<dbReference type="GO" id="GO:0008982">
    <property type="term" value="F:protein-N(PI)-phosphohistidine-sugar phosphotransferase activity"/>
    <property type="evidence" value="ECO:0007669"/>
    <property type="project" value="InterPro"/>
</dbReference>
<dbReference type="InterPro" id="IPR050661">
    <property type="entry name" value="BglG_antiterminators"/>
</dbReference>
<feature type="domain" description="PRD" evidence="5">
    <location>
        <begin position="293"/>
        <end position="398"/>
    </location>
</feature>
<dbReference type="InterPro" id="IPR036095">
    <property type="entry name" value="PTS_EIIB-like_sf"/>
</dbReference>
<evidence type="ECO:0000259" key="4">
    <source>
        <dbReference type="PROSITE" id="PS51099"/>
    </source>
</evidence>
<dbReference type="InterPro" id="IPR002178">
    <property type="entry name" value="PTS_EIIA_type-2_dom"/>
</dbReference>
<dbReference type="Pfam" id="PF00359">
    <property type="entry name" value="PTS_EIIA_2"/>
    <property type="match status" value="1"/>
</dbReference>
<feature type="domain" description="PTS EIIB type-2" evidence="4">
    <location>
        <begin position="403"/>
        <end position="491"/>
    </location>
</feature>
<proteinExistence type="predicted"/>
<dbReference type="InterPro" id="IPR016152">
    <property type="entry name" value="PTrfase/Anion_transptr"/>
</dbReference>
<evidence type="ECO:0000313" key="6">
    <source>
        <dbReference type="EMBL" id="BBM13389.1"/>
    </source>
</evidence>
<dbReference type="InterPro" id="IPR013011">
    <property type="entry name" value="PTS_EIIB_2"/>
</dbReference>
<evidence type="ECO:0000313" key="7">
    <source>
        <dbReference type="Proteomes" id="UP000509460"/>
    </source>
</evidence>
<dbReference type="PROSITE" id="PS51372">
    <property type="entry name" value="PRD_2"/>
    <property type="match status" value="1"/>
</dbReference>
<dbReference type="CDD" id="cd05568">
    <property type="entry name" value="PTS_IIB_bgl_like"/>
    <property type="match status" value="1"/>
</dbReference>
<dbReference type="SUPFAM" id="SSF55804">
    <property type="entry name" value="Phoshotransferase/anion transport protein"/>
    <property type="match status" value="1"/>
</dbReference>
<organism evidence="6 7">
    <name type="scientific">Enterococcus mundtii</name>
    <dbReference type="NCBI Taxonomy" id="53346"/>
    <lineage>
        <taxon>Bacteria</taxon>
        <taxon>Bacillati</taxon>
        <taxon>Bacillota</taxon>
        <taxon>Bacilli</taxon>
        <taxon>Lactobacillales</taxon>
        <taxon>Enterococcaceae</taxon>
        <taxon>Enterococcus</taxon>
    </lineage>
</organism>
<dbReference type="SUPFAM" id="SSF52794">
    <property type="entry name" value="PTS system IIB component-like"/>
    <property type="match status" value="1"/>
</dbReference>
<sequence length="636" mass="73793">MMIKEREKAIIQYILMNEHTTVTKIAKHMNLSNKTVSQSLKLIDELFSGTTIELIRKPRVGVSINGDPNEVLSGLDTTTMVTVPASKKERIQFLCFELLKKKTYFTRQELQDTLFISKSTLEGDMNQVHEIFRHFNVSIDRLPGKGSFLNLSEQEKRRLAFDLIYYFWGSNWKITKKNQLYLHSIQGIPPFVNEFIDMKNITLVDTLLQEYLKEAQIRLNDTTYHSLLLHLLIMIDRVREDNYLESEGVFGKVRENKPFDLFIRKLEKTFLLTLPSSEVRYILLHLEGDTLLEQTKQMHEVTDEHIRQLIHENVTLYNESIILGLVTHIKEAVLRIKKGLLIHNPFLQDVKKNFPVAFTEAIQLANALSQDFSINVPEDEVAFLAVHIQAMKEQKEEKHQKKVSVLLVCSSGKGTSQLLAARLRRNYEKIEISRILSIQELMQTSIDEDLVISTVNLNLETIPTINVSPVLNKLERQKIEQFLKNAQNKPIKTTNHFGKLIKDDLIFLDHSFTDYQEVIQFVGQQLIKKGYAEEKIISSSLEREQLSFTSFGKFATPHGVPKYVKKSAIVFLRLANELMWGETKVKYLFFICIKDETAQELEEIYDVMLEIIESGEKNYLLKGTKNEIKNYLKEEF</sequence>
<dbReference type="PROSITE" id="PS51099">
    <property type="entry name" value="PTS_EIIB_TYPE_2"/>
    <property type="match status" value="1"/>
</dbReference>
<reference evidence="6 7" key="1">
    <citation type="submission" date="2019-07" db="EMBL/GenBank/DDBJ databases">
        <title>antibiotic susceptibility of plant-derived lactic acid bacteria.</title>
        <authorList>
            <person name="Sugiyama M."/>
            <person name="Noda M."/>
        </authorList>
    </citation>
    <scope>NUCLEOTIDE SEQUENCE [LARGE SCALE GENOMIC DNA]</scope>
    <source>
        <strain evidence="6 7">15-1A</strain>
    </source>
</reference>
<dbReference type="InterPro" id="IPR036634">
    <property type="entry name" value="PRD_sf"/>
</dbReference>
<dbReference type="PANTHER" id="PTHR30185">
    <property type="entry name" value="CRYPTIC BETA-GLUCOSIDE BGL OPERON ANTITERMINATOR"/>
    <property type="match status" value="1"/>
</dbReference>
<dbReference type="InterPro" id="IPR011608">
    <property type="entry name" value="PRD"/>
</dbReference>
<dbReference type="GO" id="GO:0009401">
    <property type="term" value="P:phosphoenolpyruvate-dependent sugar phosphotransferase system"/>
    <property type="evidence" value="ECO:0007669"/>
    <property type="project" value="InterPro"/>
</dbReference>
<accession>A0AAI8WCF4</accession>
<dbReference type="EMBL" id="AP019810">
    <property type="protein sequence ID" value="BBM13389.1"/>
    <property type="molecule type" value="Genomic_DNA"/>
</dbReference>
<name>A0AAI8WCF4_ENTMU</name>
<keyword evidence="1" id="KW-0808">Transferase</keyword>
<evidence type="ECO:0000259" key="3">
    <source>
        <dbReference type="PROSITE" id="PS51094"/>
    </source>
</evidence>
<dbReference type="Gene3D" id="1.10.1790.10">
    <property type="entry name" value="PRD domain"/>
    <property type="match status" value="2"/>
</dbReference>
<dbReference type="Proteomes" id="UP000509460">
    <property type="component" value="Chromosome"/>
</dbReference>
<dbReference type="Gene3D" id="3.40.50.2300">
    <property type="match status" value="1"/>
</dbReference>
<evidence type="ECO:0000259" key="5">
    <source>
        <dbReference type="PROSITE" id="PS51372"/>
    </source>
</evidence>
<dbReference type="AlphaFoldDB" id="A0AAI8WCF4"/>